<dbReference type="Gene3D" id="2.60.40.10">
    <property type="entry name" value="Immunoglobulins"/>
    <property type="match status" value="1"/>
</dbReference>
<name>A0AAN7R6K9_TRANT</name>
<dbReference type="InterPro" id="IPR008962">
    <property type="entry name" value="PapD-like_sf"/>
</dbReference>
<keyword evidence="5 7" id="KW-0472">Membrane</keyword>
<dbReference type="PIRSF" id="PIRSF019693">
    <property type="entry name" value="VAMP-associated"/>
    <property type="match status" value="1"/>
</dbReference>
<dbReference type="PANTHER" id="PTHR10809:SF6">
    <property type="entry name" value="AT11025P-RELATED"/>
    <property type="match status" value="1"/>
</dbReference>
<protein>
    <recommendedName>
        <fullName evidence="8">MSP domain-containing protein</fullName>
    </recommendedName>
</protein>
<dbReference type="GO" id="GO:0005886">
    <property type="term" value="C:plasma membrane"/>
    <property type="evidence" value="ECO:0007669"/>
    <property type="project" value="TreeGrafter"/>
</dbReference>
<evidence type="ECO:0000313" key="9">
    <source>
        <dbReference type="EMBL" id="KAK4787773.1"/>
    </source>
</evidence>
<feature type="region of interest" description="Disordered" evidence="6">
    <location>
        <begin position="134"/>
        <end position="179"/>
    </location>
</feature>
<evidence type="ECO:0000256" key="3">
    <source>
        <dbReference type="ARBA" id="ARBA00022692"/>
    </source>
</evidence>
<dbReference type="AlphaFoldDB" id="A0AAN7R6K9"/>
<accession>A0AAN7R6K9</accession>
<dbReference type="Proteomes" id="UP001346149">
    <property type="component" value="Unassembled WGS sequence"/>
</dbReference>
<organism evidence="9 10">
    <name type="scientific">Trapa natans</name>
    <name type="common">Water chestnut</name>
    <dbReference type="NCBI Taxonomy" id="22666"/>
    <lineage>
        <taxon>Eukaryota</taxon>
        <taxon>Viridiplantae</taxon>
        <taxon>Streptophyta</taxon>
        <taxon>Embryophyta</taxon>
        <taxon>Tracheophyta</taxon>
        <taxon>Spermatophyta</taxon>
        <taxon>Magnoliopsida</taxon>
        <taxon>eudicotyledons</taxon>
        <taxon>Gunneridae</taxon>
        <taxon>Pentapetalae</taxon>
        <taxon>rosids</taxon>
        <taxon>malvids</taxon>
        <taxon>Myrtales</taxon>
        <taxon>Lythraceae</taxon>
        <taxon>Trapa</taxon>
    </lineage>
</organism>
<feature type="transmembrane region" description="Helical" evidence="7">
    <location>
        <begin position="199"/>
        <end position="218"/>
    </location>
</feature>
<dbReference type="Pfam" id="PF00635">
    <property type="entry name" value="Motile_Sperm"/>
    <property type="match status" value="1"/>
</dbReference>
<proteinExistence type="inferred from homology"/>
<dbReference type="GO" id="GO:0090158">
    <property type="term" value="P:endoplasmic reticulum membrane organization"/>
    <property type="evidence" value="ECO:0007669"/>
    <property type="project" value="TreeGrafter"/>
</dbReference>
<feature type="compositionally biased region" description="Polar residues" evidence="6">
    <location>
        <begin position="151"/>
        <end position="160"/>
    </location>
</feature>
<evidence type="ECO:0000256" key="1">
    <source>
        <dbReference type="ARBA" id="ARBA00004211"/>
    </source>
</evidence>
<gene>
    <name evidence="9" type="ORF">SAY86_011606</name>
</gene>
<comment type="caution">
    <text evidence="9">The sequence shown here is derived from an EMBL/GenBank/DDBJ whole genome shotgun (WGS) entry which is preliminary data.</text>
</comment>
<dbReference type="FunFam" id="2.60.40.10:FF:000813">
    <property type="entry name" value="Vesicle-associated protein 1-1"/>
    <property type="match status" value="1"/>
</dbReference>
<dbReference type="GO" id="GO:0061817">
    <property type="term" value="P:endoplasmic reticulum-plasma membrane tethering"/>
    <property type="evidence" value="ECO:0007669"/>
    <property type="project" value="TreeGrafter"/>
</dbReference>
<evidence type="ECO:0000259" key="8">
    <source>
        <dbReference type="PROSITE" id="PS50202"/>
    </source>
</evidence>
<dbReference type="PANTHER" id="PTHR10809">
    <property type="entry name" value="VESICLE-ASSOCIATED MEMBRANE PROTEIN-ASSOCIATED PROTEIN"/>
    <property type="match status" value="1"/>
</dbReference>
<dbReference type="InterPro" id="IPR013783">
    <property type="entry name" value="Ig-like_fold"/>
</dbReference>
<evidence type="ECO:0000313" key="10">
    <source>
        <dbReference type="Proteomes" id="UP001346149"/>
    </source>
</evidence>
<evidence type="ECO:0000256" key="5">
    <source>
        <dbReference type="ARBA" id="ARBA00023136"/>
    </source>
</evidence>
<keyword evidence="10" id="KW-1185">Reference proteome</keyword>
<dbReference type="GO" id="GO:0005789">
    <property type="term" value="C:endoplasmic reticulum membrane"/>
    <property type="evidence" value="ECO:0007669"/>
    <property type="project" value="InterPro"/>
</dbReference>
<dbReference type="SUPFAM" id="SSF49354">
    <property type="entry name" value="PapD-like"/>
    <property type="match status" value="1"/>
</dbReference>
<evidence type="ECO:0000256" key="6">
    <source>
        <dbReference type="SAM" id="MobiDB-lite"/>
    </source>
</evidence>
<comment type="subcellular location">
    <subcellularLocation>
        <location evidence="1">Membrane</location>
        <topology evidence="1">Single-pass type IV membrane protein</topology>
    </subcellularLocation>
</comment>
<evidence type="ECO:0000256" key="7">
    <source>
        <dbReference type="SAM" id="Phobius"/>
    </source>
</evidence>
<dbReference type="PROSITE" id="PS50202">
    <property type="entry name" value="MSP"/>
    <property type="match status" value="1"/>
</dbReference>
<sequence>MSAGELLGIDPSELRFSFELGKQISCQLHLSNKTDHYVAFKVKTTSPKKYSVRPNMGIILPRTSLDILVIMQAQNEAPPDMQCKDKFLFQCVKTNEGMTAKDITAEMFNKGAGNAVEECKLRVVYVTPLRHPSHVQEHSEEGPSLGASVLENDSTNSTKLPSPRTLKLEEKNSTIEQSNRLHQGRELLRARGRREYGSTWLMFVVIVAFIGLLLGFLLKKT</sequence>
<comment type="similarity">
    <text evidence="2">Belongs to the VAMP-associated protein (VAP) (TC 9.B.17) family.</text>
</comment>
<feature type="domain" description="MSP" evidence="8">
    <location>
        <begin position="6"/>
        <end position="126"/>
    </location>
</feature>
<evidence type="ECO:0000256" key="4">
    <source>
        <dbReference type="ARBA" id="ARBA00022989"/>
    </source>
</evidence>
<keyword evidence="3 7" id="KW-0812">Transmembrane</keyword>
<dbReference type="InterPro" id="IPR000535">
    <property type="entry name" value="MSP_dom"/>
</dbReference>
<evidence type="ECO:0000256" key="2">
    <source>
        <dbReference type="ARBA" id="ARBA00008932"/>
    </source>
</evidence>
<keyword evidence="4 7" id="KW-1133">Transmembrane helix</keyword>
<reference evidence="9 10" key="1">
    <citation type="journal article" date="2023" name="Hortic Res">
        <title>Pangenome of water caltrop reveals structural variations and asymmetric subgenome divergence after allopolyploidization.</title>
        <authorList>
            <person name="Zhang X."/>
            <person name="Chen Y."/>
            <person name="Wang L."/>
            <person name="Yuan Y."/>
            <person name="Fang M."/>
            <person name="Shi L."/>
            <person name="Lu R."/>
            <person name="Comes H.P."/>
            <person name="Ma Y."/>
            <person name="Chen Y."/>
            <person name="Huang G."/>
            <person name="Zhou Y."/>
            <person name="Zheng Z."/>
            <person name="Qiu Y."/>
        </authorList>
    </citation>
    <scope>NUCLEOTIDE SEQUENCE [LARGE SCALE GENOMIC DNA]</scope>
    <source>
        <strain evidence="9">F231</strain>
    </source>
</reference>
<dbReference type="InterPro" id="IPR016763">
    <property type="entry name" value="VAP"/>
</dbReference>
<dbReference type="EMBL" id="JAXQNO010000012">
    <property type="protein sequence ID" value="KAK4787773.1"/>
    <property type="molecule type" value="Genomic_DNA"/>
</dbReference>